<dbReference type="GO" id="GO:0004714">
    <property type="term" value="F:transmembrane receptor protein tyrosine kinase activity"/>
    <property type="evidence" value="ECO:0007669"/>
    <property type="project" value="TreeGrafter"/>
</dbReference>
<dbReference type="AlphaFoldDB" id="A0AA88XP66"/>
<dbReference type="Gene3D" id="1.10.510.10">
    <property type="entry name" value="Transferase(Phosphotransferase) domain 1"/>
    <property type="match status" value="1"/>
</dbReference>
<dbReference type="Proteomes" id="UP001186944">
    <property type="component" value="Unassembled WGS sequence"/>
</dbReference>
<evidence type="ECO:0000313" key="3">
    <source>
        <dbReference type="Proteomes" id="UP001186944"/>
    </source>
</evidence>
<dbReference type="PANTHER" id="PTHR24416:SF617">
    <property type="entry name" value="RET ONCOGENE, ISOFORM A"/>
    <property type="match status" value="1"/>
</dbReference>
<feature type="domain" description="Serine-threonine/tyrosine-protein kinase catalytic" evidence="1">
    <location>
        <begin position="3"/>
        <end position="48"/>
    </location>
</feature>
<evidence type="ECO:0000259" key="1">
    <source>
        <dbReference type="Pfam" id="PF07714"/>
    </source>
</evidence>
<keyword evidence="3" id="KW-1185">Reference proteome</keyword>
<dbReference type="Pfam" id="PF07714">
    <property type="entry name" value="PK_Tyr_Ser-Thr"/>
    <property type="match status" value="1"/>
</dbReference>
<dbReference type="GO" id="GO:0005886">
    <property type="term" value="C:plasma membrane"/>
    <property type="evidence" value="ECO:0007669"/>
    <property type="project" value="TreeGrafter"/>
</dbReference>
<dbReference type="InterPro" id="IPR050122">
    <property type="entry name" value="RTK"/>
</dbReference>
<gene>
    <name evidence="2" type="ORF">FSP39_000874</name>
</gene>
<name>A0AA88XP66_PINIB</name>
<accession>A0AA88XP66</accession>
<dbReference type="SUPFAM" id="SSF56112">
    <property type="entry name" value="Protein kinase-like (PK-like)"/>
    <property type="match status" value="1"/>
</dbReference>
<dbReference type="InterPro" id="IPR011009">
    <property type="entry name" value="Kinase-like_dom_sf"/>
</dbReference>
<evidence type="ECO:0000313" key="2">
    <source>
        <dbReference type="EMBL" id="KAK3089108.1"/>
    </source>
</evidence>
<dbReference type="GO" id="GO:0043235">
    <property type="term" value="C:receptor complex"/>
    <property type="evidence" value="ECO:0007669"/>
    <property type="project" value="TreeGrafter"/>
</dbReference>
<dbReference type="EMBL" id="VSWD01000010">
    <property type="protein sequence ID" value="KAK3089108.1"/>
    <property type="molecule type" value="Genomic_DNA"/>
</dbReference>
<comment type="caution">
    <text evidence="2">The sequence shown here is derived from an EMBL/GenBank/DDBJ whole genome shotgun (WGS) entry which is preliminary data.</text>
</comment>
<dbReference type="InterPro" id="IPR001245">
    <property type="entry name" value="Ser-Thr/Tyr_kinase_cat_dom"/>
</dbReference>
<proteinExistence type="predicted"/>
<dbReference type="PANTHER" id="PTHR24416">
    <property type="entry name" value="TYROSINE-PROTEIN KINASE RECEPTOR"/>
    <property type="match status" value="1"/>
</dbReference>
<dbReference type="GO" id="GO:0007169">
    <property type="term" value="P:cell surface receptor protein tyrosine kinase signaling pathway"/>
    <property type="evidence" value="ECO:0007669"/>
    <property type="project" value="TreeGrafter"/>
</dbReference>
<reference evidence="2" key="1">
    <citation type="submission" date="2019-08" db="EMBL/GenBank/DDBJ databases">
        <title>The improved chromosome-level genome for the pearl oyster Pinctada fucata martensii using PacBio sequencing and Hi-C.</title>
        <authorList>
            <person name="Zheng Z."/>
        </authorList>
    </citation>
    <scope>NUCLEOTIDE SEQUENCE</scope>
    <source>
        <strain evidence="2">ZZ-2019</strain>
        <tissue evidence="2">Adductor muscle</tissue>
    </source>
</reference>
<feature type="non-terminal residue" evidence="2">
    <location>
        <position position="1"/>
    </location>
</feature>
<protein>
    <recommendedName>
        <fullName evidence="1">Serine-threonine/tyrosine-protein kinase catalytic domain-containing protein</fullName>
    </recommendedName>
</protein>
<organism evidence="2 3">
    <name type="scientific">Pinctada imbricata</name>
    <name type="common">Atlantic pearl-oyster</name>
    <name type="synonym">Pinctada martensii</name>
    <dbReference type="NCBI Taxonomy" id="66713"/>
    <lineage>
        <taxon>Eukaryota</taxon>
        <taxon>Metazoa</taxon>
        <taxon>Spiralia</taxon>
        <taxon>Lophotrochozoa</taxon>
        <taxon>Mollusca</taxon>
        <taxon>Bivalvia</taxon>
        <taxon>Autobranchia</taxon>
        <taxon>Pteriomorphia</taxon>
        <taxon>Pterioida</taxon>
        <taxon>Pterioidea</taxon>
        <taxon>Pteriidae</taxon>
        <taxon>Pinctada</taxon>
    </lineage>
</organism>
<sequence length="67" mass="7966">IGNKEVLERIKQGYRHPKPAKCDGALYETMLSCWDSKPFKRPTFEFLSAFFENYEVSVERKYDEIND</sequence>